<accession>A0A844G7E6</accession>
<evidence type="ECO:0000313" key="2">
    <source>
        <dbReference type="Proteomes" id="UP000446658"/>
    </source>
</evidence>
<dbReference type="EMBL" id="WLYX01000001">
    <property type="protein sequence ID" value="MTD32276.1"/>
    <property type="molecule type" value="Genomic_DNA"/>
</dbReference>
<protein>
    <submittedName>
        <fullName evidence="1">Uncharacterized protein</fullName>
    </submittedName>
</protein>
<evidence type="ECO:0000313" key="1">
    <source>
        <dbReference type="EMBL" id="MTD32276.1"/>
    </source>
</evidence>
<gene>
    <name evidence="1" type="ORF">GKE73_00035</name>
</gene>
<reference evidence="1 2" key="1">
    <citation type="submission" date="2019-11" db="EMBL/GenBank/DDBJ databases">
        <title>Draft genome sequence of Paludibacterium sp. dN18-1.</title>
        <authorList>
            <person name="Im W.-T."/>
        </authorList>
    </citation>
    <scope>NUCLEOTIDE SEQUENCE [LARGE SCALE GENOMIC DNA]</scope>
    <source>
        <strain evidence="2">dN 18-1</strain>
    </source>
</reference>
<proteinExistence type="predicted"/>
<keyword evidence="2" id="KW-1185">Reference proteome</keyword>
<dbReference type="Proteomes" id="UP000446658">
    <property type="component" value="Unassembled WGS sequence"/>
</dbReference>
<sequence length="45" mass="5124">MLDLNDINLWRRSLSATSISIPYIMIDFDTALAQPGWLRPLSCSQ</sequence>
<name>A0A844G7E6_9NEIS</name>
<dbReference type="AlphaFoldDB" id="A0A844G7E6"/>
<comment type="caution">
    <text evidence="1">The sequence shown here is derived from an EMBL/GenBank/DDBJ whole genome shotgun (WGS) entry which is preliminary data.</text>
</comment>
<organism evidence="1 2">
    <name type="scientific">Paludibacterium denitrificans</name>
    <dbReference type="NCBI Taxonomy" id="2675226"/>
    <lineage>
        <taxon>Bacteria</taxon>
        <taxon>Pseudomonadati</taxon>
        <taxon>Pseudomonadota</taxon>
        <taxon>Betaproteobacteria</taxon>
        <taxon>Neisseriales</taxon>
        <taxon>Chromobacteriaceae</taxon>
        <taxon>Paludibacterium</taxon>
    </lineage>
</organism>
<dbReference type="RefSeq" id="WP_230368589.1">
    <property type="nucleotide sequence ID" value="NZ_WLYX01000001.1"/>
</dbReference>